<keyword evidence="2" id="KW-1185">Reference proteome</keyword>
<dbReference type="Proteomes" id="UP001595740">
    <property type="component" value="Unassembled WGS sequence"/>
</dbReference>
<name>A0ABV7RUL9_9GAMM</name>
<proteinExistence type="predicted"/>
<dbReference type="EMBL" id="JBHRXK010000013">
    <property type="protein sequence ID" value="MFC3552443.1"/>
    <property type="molecule type" value="Genomic_DNA"/>
</dbReference>
<sequence length="217" mass="23980">MKRRNRAITIIASVALLLGLGGYGAHRAGQQGAARASATSGNNAALASAATGNVTSRVELLSRPAVRAYQARVDFQEQARRFFAEAGRLAPAARQRQAQLLETDIDRYERAGDLSAGETLMLRIGLIRATETDPARQMQRTADLAAAYQVHAERRNAAFLAAQRDDRAFNDYKTRENRIVTEVMAMPVVPGGLSRNEYLRRRLQHEREIAYGRTTAR</sequence>
<comment type="caution">
    <text evidence="1">The sequence shown here is derived from an EMBL/GenBank/DDBJ whole genome shotgun (WGS) entry which is preliminary data.</text>
</comment>
<evidence type="ECO:0000313" key="1">
    <source>
        <dbReference type="EMBL" id="MFC3552443.1"/>
    </source>
</evidence>
<organism evidence="1 2">
    <name type="scientific">Lysobacter cavernae</name>
    <dbReference type="NCBI Taxonomy" id="1685901"/>
    <lineage>
        <taxon>Bacteria</taxon>
        <taxon>Pseudomonadati</taxon>
        <taxon>Pseudomonadota</taxon>
        <taxon>Gammaproteobacteria</taxon>
        <taxon>Lysobacterales</taxon>
        <taxon>Lysobacteraceae</taxon>
        <taxon>Lysobacter</taxon>
    </lineage>
</organism>
<dbReference type="RefSeq" id="WP_386760204.1">
    <property type="nucleotide sequence ID" value="NZ_JBHRXK010000013.1"/>
</dbReference>
<reference evidence="2" key="1">
    <citation type="journal article" date="2019" name="Int. J. Syst. Evol. Microbiol.">
        <title>The Global Catalogue of Microorganisms (GCM) 10K type strain sequencing project: providing services to taxonomists for standard genome sequencing and annotation.</title>
        <authorList>
            <consortium name="The Broad Institute Genomics Platform"/>
            <consortium name="The Broad Institute Genome Sequencing Center for Infectious Disease"/>
            <person name="Wu L."/>
            <person name="Ma J."/>
        </authorList>
    </citation>
    <scope>NUCLEOTIDE SEQUENCE [LARGE SCALE GENOMIC DNA]</scope>
    <source>
        <strain evidence="2">KCTC 42875</strain>
    </source>
</reference>
<gene>
    <name evidence="1" type="ORF">ACFOLC_15675</name>
</gene>
<accession>A0ABV7RUL9</accession>
<protein>
    <recommendedName>
        <fullName evidence="3">Lipase chaperone</fullName>
    </recommendedName>
</protein>
<evidence type="ECO:0000313" key="2">
    <source>
        <dbReference type="Proteomes" id="UP001595740"/>
    </source>
</evidence>
<evidence type="ECO:0008006" key="3">
    <source>
        <dbReference type="Google" id="ProtNLM"/>
    </source>
</evidence>